<feature type="compositionally biased region" description="Acidic residues" evidence="1">
    <location>
        <begin position="391"/>
        <end position="425"/>
    </location>
</feature>
<dbReference type="RefSeq" id="XP_040718937.1">
    <property type="nucleotide sequence ID" value="XM_040855455.1"/>
</dbReference>
<organism evidence="3 4">
    <name type="scientific">Pseudomassariella vexata</name>
    <dbReference type="NCBI Taxonomy" id="1141098"/>
    <lineage>
        <taxon>Eukaryota</taxon>
        <taxon>Fungi</taxon>
        <taxon>Dikarya</taxon>
        <taxon>Ascomycota</taxon>
        <taxon>Pezizomycotina</taxon>
        <taxon>Sordariomycetes</taxon>
        <taxon>Xylariomycetidae</taxon>
        <taxon>Amphisphaeriales</taxon>
        <taxon>Pseudomassariaceae</taxon>
        <taxon>Pseudomassariella</taxon>
    </lineage>
</organism>
<name>A0A1Y2EAN7_9PEZI</name>
<dbReference type="PANTHER" id="PTHR38422:SF1">
    <property type="entry name" value="SOMETHING ABOUT SILENCING PROTEIN 4"/>
    <property type="match status" value="1"/>
</dbReference>
<evidence type="ECO:0000256" key="1">
    <source>
        <dbReference type="SAM" id="MobiDB-lite"/>
    </source>
</evidence>
<feature type="region of interest" description="Disordered" evidence="1">
    <location>
        <begin position="212"/>
        <end position="249"/>
    </location>
</feature>
<evidence type="ECO:0000313" key="4">
    <source>
        <dbReference type="Proteomes" id="UP000193689"/>
    </source>
</evidence>
<dbReference type="STRING" id="1141098.A0A1Y2EAN7"/>
<feature type="region of interest" description="Disordered" evidence="1">
    <location>
        <begin position="79"/>
        <end position="126"/>
    </location>
</feature>
<feature type="domain" description="Something about silencing protein 4" evidence="2">
    <location>
        <begin position="286"/>
        <end position="381"/>
    </location>
</feature>
<keyword evidence="4" id="KW-1185">Reference proteome</keyword>
<dbReference type="InterPro" id="IPR038988">
    <property type="entry name" value="Sas4"/>
</dbReference>
<dbReference type="Pfam" id="PF15460">
    <property type="entry name" value="SAS4"/>
    <property type="match status" value="1"/>
</dbReference>
<feature type="compositionally biased region" description="Pro residues" evidence="1">
    <location>
        <begin position="90"/>
        <end position="103"/>
    </location>
</feature>
<dbReference type="Proteomes" id="UP000193689">
    <property type="component" value="Unassembled WGS sequence"/>
</dbReference>
<dbReference type="InParanoid" id="A0A1Y2EAN7"/>
<dbReference type="InterPro" id="IPR029184">
    <property type="entry name" value="Sas4_dom"/>
</dbReference>
<proteinExistence type="predicted"/>
<dbReference type="OrthoDB" id="1938992at2759"/>
<gene>
    <name evidence="3" type="ORF">BCR38DRAFT_336421</name>
</gene>
<protein>
    <submittedName>
        <fullName evidence="3">Something about silencing, SAS, complex subunit 4-domain-containing protein</fullName>
    </submittedName>
</protein>
<dbReference type="GeneID" id="63771667"/>
<dbReference type="GO" id="GO:0033255">
    <property type="term" value="C:SAS acetyltransferase complex"/>
    <property type="evidence" value="ECO:0007669"/>
    <property type="project" value="InterPro"/>
</dbReference>
<dbReference type="AlphaFoldDB" id="A0A1Y2EAN7"/>
<feature type="region of interest" description="Disordered" evidence="1">
    <location>
        <begin position="21"/>
        <end position="42"/>
    </location>
</feature>
<feature type="compositionally biased region" description="Basic and acidic residues" evidence="1">
    <location>
        <begin position="447"/>
        <end position="456"/>
    </location>
</feature>
<dbReference type="GO" id="GO:0004402">
    <property type="term" value="F:histone acetyltransferase activity"/>
    <property type="evidence" value="ECO:0007669"/>
    <property type="project" value="TreeGrafter"/>
</dbReference>
<feature type="compositionally biased region" description="Basic and acidic residues" evidence="1">
    <location>
        <begin position="152"/>
        <end position="161"/>
    </location>
</feature>
<feature type="region of interest" description="Disordered" evidence="1">
    <location>
        <begin position="382"/>
        <end position="487"/>
    </location>
</feature>
<evidence type="ECO:0000313" key="3">
    <source>
        <dbReference type="EMBL" id="ORY68650.1"/>
    </source>
</evidence>
<dbReference type="EMBL" id="MCFJ01000003">
    <property type="protein sequence ID" value="ORY68650.1"/>
    <property type="molecule type" value="Genomic_DNA"/>
</dbReference>
<feature type="region of interest" description="Disordered" evidence="1">
    <location>
        <begin position="141"/>
        <end position="161"/>
    </location>
</feature>
<feature type="region of interest" description="Disordered" evidence="1">
    <location>
        <begin position="527"/>
        <end position="557"/>
    </location>
</feature>
<comment type="caution">
    <text evidence="3">The sequence shown here is derived from an EMBL/GenBank/DDBJ whole genome shotgun (WGS) entry which is preliminary data.</text>
</comment>
<accession>A0A1Y2EAN7</accession>
<dbReference type="PANTHER" id="PTHR38422">
    <property type="entry name" value="SOMETHING ABOUT SILENCING PROTEIN 4"/>
    <property type="match status" value="1"/>
</dbReference>
<feature type="compositionally biased region" description="Pro residues" evidence="1">
    <location>
        <begin position="477"/>
        <end position="486"/>
    </location>
</feature>
<feature type="compositionally biased region" description="Acidic residues" evidence="1">
    <location>
        <begin position="437"/>
        <end position="446"/>
    </location>
</feature>
<reference evidence="3 4" key="1">
    <citation type="submission" date="2016-07" db="EMBL/GenBank/DDBJ databases">
        <title>Pervasive Adenine N6-methylation of Active Genes in Fungi.</title>
        <authorList>
            <consortium name="DOE Joint Genome Institute"/>
            <person name="Mondo S.J."/>
            <person name="Dannebaum R.O."/>
            <person name="Kuo R.C."/>
            <person name="Labutti K."/>
            <person name="Haridas S."/>
            <person name="Kuo A."/>
            <person name="Salamov A."/>
            <person name="Ahrendt S.R."/>
            <person name="Lipzen A."/>
            <person name="Sullivan W."/>
            <person name="Andreopoulos W.B."/>
            <person name="Clum A."/>
            <person name="Lindquist E."/>
            <person name="Daum C."/>
            <person name="Ramamoorthy G.K."/>
            <person name="Gryganskyi A."/>
            <person name="Culley D."/>
            <person name="Magnuson J.K."/>
            <person name="James T.Y."/>
            <person name="O'Malley M.A."/>
            <person name="Stajich J.E."/>
            <person name="Spatafora J.W."/>
            <person name="Visel A."/>
            <person name="Grigoriev I.V."/>
        </authorList>
    </citation>
    <scope>NUCLEOTIDE SEQUENCE [LARGE SCALE GENOMIC DNA]</scope>
    <source>
        <strain evidence="3 4">CBS 129021</strain>
    </source>
</reference>
<sequence>MAAKHAQIIATHTTRNHQNILQPNSSTRMKRPLDPIDSNSDSLKRARITVEILARPIPQPISPPKTITVKPLVSARRMVVTAEQQQSEKPLPPPSQPQPPPPTQSAAEEAAPKTATITQPGLTRHQEKVINGIKHELDRLQPAGTDANVSKEGGRKLRSQEASRFKSELSAYFPDYDEVIGNDAKEHHVVNIDSPLIVVDSQSRRAYHDQILPPGLASQPSSIGHDPELTRRHGNQHTQDPPIPTQPIDGYAVRSYGDALFTNLFDAQQIDLDFLGAGRNDRDIDDPLPDSHYELAHKRAERLEKSIRNTEKGRAQHEKDQIIRLLGELQGPDWLRTMGVSGVTETRKKTFEPAREHFIKGCQAILEKFRLWNEEEKRRKREREQAKAAEEESQSEEADEPAAAAEEEEEEEEDEPVASEEEEMGHEESTGNISDGDPPDYSDVDESIAKQLHEEAIASAKFAPSVSSKRTRGEAPPMMPSEPYVPPREFTSFFRKRHEREAALNIDRRRGRNVMAWGCTVPEAHENSFDLPEEYRDEDTMKARARRKRRDLRGSRR</sequence>
<evidence type="ECO:0000259" key="2">
    <source>
        <dbReference type="Pfam" id="PF15460"/>
    </source>
</evidence>